<accession>A0A9X2JFD2</accession>
<name>A0A9X2JFD2_9BACT</name>
<dbReference type="InterPro" id="IPR015813">
    <property type="entry name" value="Pyrv/PenolPyrv_kinase-like_dom"/>
</dbReference>
<dbReference type="EMBL" id="JAMXLR010000024">
    <property type="protein sequence ID" value="MCO6043571.1"/>
    <property type="molecule type" value="Genomic_DNA"/>
</dbReference>
<dbReference type="Proteomes" id="UP001155241">
    <property type="component" value="Unassembled WGS sequence"/>
</dbReference>
<dbReference type="InterPro" id="IPR018523">
    <property type="entry name" value="Isocitrate_lyase_ph_CS"/>
</dbReference>
<dbReference type="InterPro" id="IPR039556">
    <property type="entry name" value="ICL/PEPM"/>
</dbReference>
<dbReference type="InterPro" id="IPR040442">
    <property type="entry name" value="Pyrv_kinase-like_dom_sf"/>
</dbReference>
<dbReference type="InterPro" id="IPR006254">
    <property type="entry name" value="Isocitrate_lyase"/>
</dbReference>
<comment type="catalytic activity">
    <reaction evidence="4">
        <text>D-threo-isocitrate = glyoxylate + succinate</text>
        <dbReference type="Rhea" id="RHEA:13245"/>
        <dbReference type="ChEBI" id="CHEBI:15562"/>
        <dbReference type="ChEBI" id="CHEBI:30031"/>
        <dbReference type="ChEBI" id="CHEBI:36655"/>
        <dbReference type="EC" id="4.1.3.1"/>
    </reaction>
</comment>
<evidence type="ECO:0000256" key="3">
    <source>
        <dbReference type="ARBA" id="ARBA00023239"/>
    </source>
</evidence>
<dbReference type="Gene3D" id="1.10.10.850">
    <property type="match status" value="1"/>
</dbReference>
<dbReference type="EC" id="4.1.3.1" evidence="1"/>
<dbReference type="PANTHER" id="PTHR21631">
    <property type="entry name" value="ISOCITRATE LYASE/MALATE SYNTHASE"/>
    <property type="match status" value="1"/>
</dbReference>
<keyword evidence="8" id="KW-1185">Reference proteome</keyword>
<evidence type="ECO:0000256" key="4">
    <source>
        <dbReference type="ARBA" id="ARBA00023531"/>
    </source>
</evidence>
<evidence type="ECO:0000313" key="7">
    <source>
        <dbReference type="EMBL" id="MCO6043571.1"/>
    </source>
</evidence>
<sequence>MDTADSAKTDEVELFDHEVREIKQWMESPRFKQTTRLYGPRQVAEQRGTICQDYAIARQAAEGMYARLRQLYRERQAITTFGPYSPGQAVVMKRAGIEGIYLGGWATSAKGSIEEDPGADLASYPLSQVPDEAAPIVRALLTADKNQQFARSRMTDDQRALAPKCDYRPFIIADADTGHGGDAHVRNLVRRFVEVGVPGYHIEDQKPGCKKCGHQGGKVLVPVDEQIKRLNAARFQLDVMGVPGIIVARTDAEAATLLDGRGDERDQPFILGATNTDVPKWRSAYLAILKQLYEVGDVEVYGHLLYQISDRDYEVANAWLQRMGIFHLITALLEAHREDRVLPIDAILSDVSNKFVELWELQAGLKTFGKAVADAMAFHIDEGQNFDITVDEWLAWSSTVGHREARDRSRRMGLNVVWDCELGRTPEGFYPVLGGIGYAIAKSLAVAPFADVIWMETKTANLDDAKQFADAIHAVYPDQMLAYNLSPSFNWDTTGMTDDQMRTFPQELGKLGFVFNFITYGGHQVDGMAAEEFATALKQDGMLSLARLQRKLRLVESPYKTPQTLVGGPRLDGALMACSGRTATTAAMGKGSTQVQHLVQTEVPVRLLDEWLELWRENYDAFGPLYAELRPHAAGSELLALNVLDEFAVKKAGIIFAPIKDRTGNDILSFRYQETYDNEFRRKRLMTLMHLFLIHRYKAVSVHYVSPNDDNERQTVRMQSLGIFDDVSTEVGHIIVAAVNADRIAALLNPDRVELAKLIGKGRAELATH</sequence>
<dbReference type="CDD" id="cd00377">
    <property type="entry name" value="ICL_PEPM"/>
    <property type="match status" value="1"/>
</dbReference>
<dbReference type="GO" id="GO:0019752">
    <property type="term" value="P:carboxylic acid metabolic process"/>
    <property type="evidence" value="ECO:0007669"/>
    <property type="project" value="InterPro"/>
</dbReference>
<organism evidence="7 8">
    <name type="scientific">Aeoliella straminimaris</name>
    <dbReference type="NCBI Taxonomy" id="2954799"/>
    <lineage>
        <taxon>Bacteria</taxon>
        <taxon>Pseudomonadati</taxon>
        <taxon>Planctomycetota</taxon>
        <taxon>Planctomycetia</taxon>
        <taxon>Pirellulales</taxon>
        <taxon>Lacipirellulaceae</taxon>
        <taxon>Aeoliella</taxon>
    </lineage>
</organism>
<evidence type="ECO:0000256" key="5">
    <source>
        <dbReference type="ARBA" id="ARBA00031022"/>
    </source>
</evidence>
<dbReference type="SUPFAM" id="SSF51621">
    <property type="entry name" value="Phosphoenolpyruvate/pyruvate domain"/>
    <property type="match status" value="1"/>
</dbReference>
<dbReference type="PANTHER" id="PTHR21631:SF3">
    <property type="entry name" value="BIFUNCTIONAL GLYOXYLATE CYCLE PROTEIN"/>
    <property type="match status" value="1"/>
</dbReference>
<protein>
    <recommendedName>
        <fullName evidence="2">Isocitrate lyase</fullName>
        <ecNumber evidence="1">4.1.3.1</ecNumber>
    </recommendedName>
    <alternativeName>
        <fullName evidence="5">Isocitrase</fullName>
    </alternativeName>
    <alternativeName>
        <fullName evidence="6">Isocitratase</fullName>
    </alternativeName>
</protein>
<proteinExistence type="predicted"/>
<evidence type="ECO:0000256" key="6">
    <source>
        <dbReference type="ARBA" id="ARBA00031921"/>
    </source>
</evidence>
<evidence type="ECO:0000256" key="1">
    <source>
        <dbReference type="ARBA" id="ARBA00012909"/>
    </source>
</evidence>
<dbReference type="Pfam" id="PF00463">
    <property type="entry name" value="ICL"/>
    <property type="match status" value="2"/>
</dbReference>
<dbReference type="AlphaFoldDB" id="A0A9X2JFD2"/>
<evidence type="ECO:0000256" key="2">
    <source>
        <dbReference type="ARBA" id="ARBA00017446"/>
    </source>
</evidence>
<gene>
    <name evidence="7" type="primary">aceA</name>
    <name evidence="7" type="ORF">NG895_06600</name>
</gene>
<keyword evidence="3 7" id="KW-0456">Lyase</keyword>
<dbReference type="Gene3D" id="3.20.20.60">
    <property type="entry name" value="Phosphoenolpyruvate-binding domains"/>
    <property type="match status" value="2"/>
</dbReference>
<dbReference type="GO" id="GO:0004451">
    <property type="term" value="F:isocitrate lyase activity"/>
    <property type="evidence" value="ECO:0007669"/>
    <property type="project" value="UniProtKB-EC"/>
</dbReference>
<evidence type="ECO:0000313" key="8">
    <source>
        <dbReference type="Proteomes" id="UP001155241"/>
    </source>
</evidence>
<comment type="caution">
    <text evidence="7">The sequence shown here is derived from an EMBL/GenBank/DDBJ whole genome shotgun (WGS) entry which is preliminary data.</text>
</comment>
<dbReference type="PROSITE" id="PS00161">
    <property type="entry name" value="ISOCITRATE_LYASE"/>
    <property type="match status" value="1"/>
</dbReference>
<reference evidence="7" key="1">
    <citation type="submission" date="2022-06" db="EMBL/GenBank/DDBJ databases">
        <title>Aeoliella straminimaris, a novel planctomycete from sediments.</title>
        <authorList>
            <person name="Vitorino I.R."/>
            <person name="Lage O.M."/>
        </authorList>
    </citation>
    <scope>NUCLEOTIDE SEQUENCE</scope>
    <source>
        <strain evidence="7">ICT_H6.2</strain>
    </source>
</reference>